<comment type="subcellular location">
    <subcellularLocation>
        <location evidence="1">Nucleus</location>
    </subcellularLocation>
</comment>
<dbReference type="Pfam" id="PF06220">
    <property type="entry name" value="zf-U1"/>
    <property type="match status" value="1"/>
</dbReference>
<dbReference type="InterPro" id="IPR040023">
    <property type="entry name" value="WBP4"/>
</dbReference>
<evidence type="ECO:0000256" key="3">
    <source>
        <dbReference type="ARBA" id="ARBA00022771"/>
    </source>
</evidence>
<evidence type="ECO:0000313" key="9">
    <source>
        <dbReference type="Proteomes" id="UP000016088"/>
    </source>
</evidence>
<sequence>MAEYWKSIPKYFCKYCQQFVTDTQLIRREHEQSFKHRNALKRFMNEIHSSNLKRLSNTKENPPSISSSASESALASYERPKTQKLKIHPAKKKSTLDDWDIPDASQDATSSHSYTPTQGPAEQNNELANIQKEKEEKQEQEQEKHSEIKEEVSSLKRNRESVENEEKAFIHFEVRQKTLDAENNSGDSTLKYSNTEEKLPKVTFKKKKSSARQNIKSSKKVTD</sequence>
<keyword evidence="5" id="KW-0539">Nucleus</keyword>
<name>S9PY55_SCHOY</name>
<evidence type="ECO:0000313" key="8">
    <source>
        <dbReference type="EMBL" id="EPX74011.1"/>
    </source>
</evidence>
<evidence type="ECO:0000259" key="7">
    <source>
        <dbReference type="PROSITE" id="PS50171"/>
    </source>
</evidence>
<evidence type="ECO:0000256" key="6">
    <source>
        <dbReference type="SAM" id="MobiDB-lite"/>
    </source>
</evidence>
<organism evidence="8 9">
    <name type="scientific">Schizosaccharomyces octosporus (strain yFS286)</name>
    <name type="common">Fission yeast</name>
    <name type="synonym">Octosporomyces octosporus</name>
    <dbReference type="NCBI Taxonomy" id="483514"/>
    <lineage>
        <taxon>Eukaryota</taxon>
        <taxon>Fungi</taxon>
        <taxon>Dikarya</taxon>
        <taxon>Ascomycota</taxon>
        <taxon>Taphrinomycotina</taxon>
        <taxon>Schizosaccharomycetes</taxon>
        <taxon>Schizosaccharomycetales</taxon>
        <taxon>Schizosaccharomycetaceae</taxon>
        <taxon>Schizosaccharomyces</taxon>
    </lineage>
</organism>
<evidence type="ECO:0000256" key="2">
    <source>
        <dbReference type="ARBA" id="ARBA00022723"/>
    </source>
</evidence>
<dbReference type="VEuPathDB" id="FungiDB:SOCG_03226"/>
<feature type="compositionally biased region" description="Polar residues" evidence="6">
    <location>
        <begin position="51"/>
        <end position="63"/>
    </location>
</feature>
<dbReference type="EMBL" id="KE503206">
    <property type="protein sequence ID" value="EPX74011.1"/>
    <property type="molecule type" value="Genomic_DNA"/>
</dbReference>
<dbReference type="InterPro" id="IPR036236">
    <property type="entry name" value="Znf_C2H2_sf"/>
</dbReference>
<dbReference type="InterPro" id="IPR000690">
    <property type="entry name" value="Matrin/U1-C_Znf_C2H2"/>
</dbReference>
<gene>
    <name evidence="8" type="ORF">SOCG_03226</name>
</gene>
<dbReference type="HOGENOM" id="CLU_1366948_0_0_1"/>
<dbReference type="SMART" id="SM00451">
    <property type="entry name" value="ZnF_U1"/>
    <property type="match status" value="1"/>
</dbReference>
<dbReference type="RefSeq" id="XP_013017168.1">
    <property type="nucleotide sequence ID" value="XM_013161714.1"/>
</dbReference>
<dbReference type="GO" id="GO:0071011">
    <property type="term" value="C:precatalytic spliceosome"/>
    <property type="evidence" value="ECO:0007669"/>
    <property type="project" value="TreeGrafter"/>
</dbReference>
<feature type="compositionally biased region" description="Low complexity" evidence="6">
    <location>
        <begin position="64"/>
        <end position="76"/>
    </location>
</feature>
<keyword evidence="2" id="KW-0479">Metal-binding</keyword>
<dbReference type="InterPro" id="IPR003604">
    <property type="entry name" value="Matrin/U1-like-C_Znf_C2H2"/>
</dbReference>
<keyword evidence="4" id="KW-0862">Zinc</keyword>
<dbReference type="PANTHER" id="PTHR13173:SF10">
    <property type="entry name" value="WW DOMAIN-BINDING PROTEIN 4"/>
    <property type="match status" value="1"/>
</dbReference>
<accession>S9PY55</accession>
<proteinExistence type="predicted"/>
<dbReference type="InterPro" id="IPR013085">
    <property type="entry name" value="U1-CZ_Znf_C2H2"/>
</dbReference>
<dbReference type="GeneID" id="25032198"/>
<dbReference type="AlphaFoldDB" id="S9PY55"/>
<dbReference type="OrthoDB" id="5388004at2759"/>
<dbReference type="PANTHER" id="PTHR13173">
    <property type="entry name" value="WW DOMAIN BINDING PROTEIN 4"/>
    <property type="match status" value="1"/>
</dbReference>
<dbReference type="OMA" id="HEQSFKH"/>
<evidence type="ECO:0000256" key="5">
    <source>
        <dbReference type="ARBA" id="ARBA00023242"/>
    </source>
</evidence>
<feature type="region of interest" description="Disordered" evidence="6">
    <location>
        <begin position="203"/>
        <end position="223"/>
    </location>
</feature>
<dbReference type="Proteomes" id="UP000016088">
    <property type="component" value="Unassembled WGS sequence"/>
</dbReference>
<dbReference type="PROSITE" id="PS50171">
    <property type="entry name" value="ZF_MATRIN"/>
    <property type="match status" value="1"/>
</dbReference>
<dbReference type="GO" id="GO:0003723">
    <property type="term" value="F:RNA binding"/>
    <property type="evidence" value="ECO:0007669"/>
    <property type="project" value="TreeGrafter"/>
</dbReference>
<keyword evidence="9" id="KW-1185">Reference proteome</keyword>
<feature type="compositionally biased region" description="Basic and acidic residues" evidence="6">
    <location>
        <begin position="131"/>
        <end position="164"/>
    </location>
</feature>
<keyword evidence="3" id="KW-0863">Zinc-finger</keyword>
<reference evidence="8 9" key="1">
    <citation type="journal article" date="2011" name="Science">
        <title>Comparative functional genomics of the fission yeasts.</title>
        <authorList>
            <person name="Rhind N."/>
            <person name="Chen Z."/>
            <person name="Yassour M."/>
            <person name="Thompson D.A."/>
            <person name="Haas B.J."/>
            <person name="Habib N."/>
            <person name="Wapinski I."/>
            <person name="Roy S."/>
            <person name="Lin M.F."/>
            <person name="Heiman D.I."/>
            <person name="Young S.K."/>
            <person name="Furuya K."/>
            <person name="Guo Y."/>
            <person name="Pidoux A."/>
            <person name="Chen H.M."/>
            <person name="Robbertse B."/>
            <person name="Goldberg J.M."/>
            <person name="Aoki K."/>
            <person name="Bayne E.H."/>
            <person name="Berlin A.M."/>
            <person name="Desjardins C.A."/>
            <person name="Dobbs E."/>
            <person name="Dukaj L."/>
            <person name="Fan L."/>
            <person name="FitzGerald M.G."/>
            <person name="French C."/>
            <person name="Gujja S."/>
            <person name="Hansen K."/>
            <person name="Keifenheim D."/>
            <person name="Levin J.Z."/>
            <person name="Mosher R.A."/>
            <person name="Mueller C.A."/>
            <person name="Pfiffner J."/>
            <person name="Priest M."/>
            <person name="Russ C."/>
            <person name="Smialowska A."/>
            <person name="Swoboda P."/>
            <person name="Sykes S.M."/>
            <person name="Vaughn M."/>
            <person name="Vengrova S."/>
            <person name="Yoder R."/>
            <person name="Zeng Q."/>
            <person name="Allshire R."/>
            <person name="Baulcombe D."/>
            <person name="Birren B.W."/>
            <person name="Brown W."/>
            <person name="Ekwall K."/>
            <person name="Kellis M."/>
            <person name="Leatherwood J."/>
            <person name="Levin H."/>
            <person name="Margalit H."/>
            <person name="Martienssen R."/>
            <person name="Nieduszynski C.A."/>
            <person name="Spatafora J.W."/>
            <person name="Friedman N."/>
            <person name="Dalgaard J.Z."/>
            <person name="Baumann P."/>
            <person name="Niki H."/>
            <person name="Regev A."/>
            <person name="Nusbaum C."/>
        </authorList>
    </citation>
    <scope>NUCLEOTIDE SEQUENCE [LARGE SCALE GENOMIC DNA]</scope>
    <source>
        <strain evidence="9">yFS286</strain>
    </source>
</reference>
<evidence type="ECO:0000256" key="1">
    <source>
        <dbReference type="ARBA" id="ARBA00004123"/>
    </source>
</evidence>
<dbReference type="Gene3D" id="3.30.160.60">
    <property type="entry name" value="Classic Zinc Finger"/>
    <property type="match status" value="1"/>
</dbReference>
<dbReference type="eggNOG" id="KOG0150">
    <property type="taxonomic scope" value="Eukaryota"/>
</dbReference>
<feature type="compositionally biased region" description="Polar residues" evidence="6">
    <location>
        <begin position="106"/>
        <end position="128"/>
    </location>
</feature>
<protein>
    <submittedName>
        <fullName evidence="8">WW domain-binding protein 4</fullName>
    </submittedName>
</protein>
<feature type="compositionally biased region" description="Basic residues" evidence="6">
    <location>
        <begin position="82"/>
        <end position="93"/>
    </location>
</feature>
<dbReference type="GO" id="GO:0000398">
    <property type="term" value="P:mRNA splicing, via spliceosome"/>
    <property type="evidence" value="ECO:0007669"/>
    <property type="project" value="InterPro"/>
</dbReference>
<dbReference type="SUPFAM" id="SSF57667">
    <property type="entry name" value="beta-beta-alpha zinc fingers"/>
    <property type="match status" value="1"/>
</dbReference>
<feature type="region of interest" description="Disordered" evidence="6">
    <location>
        <begin position="51"/>
        <end position="164"/>
    </location>
</feature>
<dbReference type="GO" id="GO:0008270">
    <property type="term" value="F:zinc ion binding"/>
    <property type="evidence" value="ECO:0007669"/>
    <property type="project" value="UniProtKB-KW"/>
</dbReference>
<evidence type="ECO:0000256" key="4">
    <source>
        <dbReference type="ARBA" id="ARBA00022833"/>
    </source>
</evidence>
<feature type="domain" description="Matrin-type" evidence="7">
    <location>
        <begin position="11"/>
        <end position="42"/>
    </location>
</feature>